<dbReference type="AlphaFoldDB" id="F9GCX5"/>
<feature type="non-terminal residue" evidence="1">
    <location>
        <position position="1"/>
    </location>
</feature>
<dbReference type="EMBL" id="AFQF01005257">
    <property type="protein sequence ID" value="EGU72982.1"/>
    <property type="molecule type" value="Genomic_DNA"/>
</dbReference>
<sequence>FTSDPLANDIGQSRRVWWQMIPYLYVTQRLSDNWRSIKAKHLINPPVLDLPIDMPHRGDQQKSCDLKHTAPFVSVFRMQSNRTSDISGTRWLLDVEAGQEVGHLNNQDRYLPGLQCSSRLPRRHGAGLGQGTLGGWFS</sequence>
<protein>
    <submittedName>
        <fullName evidence="1">Uncharacterized protein</fullName>
    </submittedName>
</protein>
<proteinExistence type="predicted"/>
<reference evidence="1" key="1">
    <citation type="journal article" date="2012" name="Mol. Plant Microbe Interact.">
        <title>A highly conserved effector in Fusarium oxysporum is required for full virulence on Arabidopsis.</title>
        <authorList>
            <person name="Thatcher L.F."/>
            <person name="Gardiner D.M."/>
            <person name="Kazan K."/>
            <person name="Manners J."/>
        </authorList>
    </citation>
    <scope>NUCLEOTIDE SEQUENCE [LARGE SCALE GENOMIC DNA]</scope>
    <source>
        <strain evidence="1">Fo5176</strain>
    </source>
</reference>
<evidence type="ECO:0000313" key="1">
    <source>
        <dbReference type="EMBL" id="EGU72982.1"/>
    </source>
</evidence>
<organism evidence="1">
    <name type="scientific">Fusarium oxysporum (strain Fo5176)</name>
    <name type="common">Fusarium vascular wilt</name>
    <dbReference type="NCBI Taxonomy" id="660025"/>
    <lineage>
        <taxon>Eukaryota</taxon>
        <taxon>Fungi</taxon>
        <taxon>Dikarya</taxon>
        <taxon>Ascomycota</taxon>
        <taxon>Pezizomycotina</taxon>
        <taxon>Sordariomycetes</taxon>
        <taxon>Hypocreomycetidae</taxon>
        <taxon>Hypocreales</taxon>
        <taxon>Nectriaceae</taxon>
        <taxon>Fusarium</taxon>
        <taxon>Fusarium oxysporum species complex</taxon>
    </lineage>
</organism>
<accession>F9GCX5</accession>
<name>F9GCX5_FUSOF</name>
<gene>
    <name evidence="1" type="ORF">FOXB_16508</name>
</gene>
<comment type="caution">
    <text evidence="1">The sequence shown here is derived from an EMBL/GenBank/DDBJ whole genome shotgun (WGS) entry which is preliminary data.</text>
</comment>